<feature type="non-terminal residue" evidence="1">
    <location>
        <position position="1"/>
    </location>
</feature>
<evidence type="ECO:0000313" key="2">
    <source>
        <dbReference type="EnsemblMetazoa" id="CapteP135511"/>
    </source>
</evidence>
<dbReference type="OMA" id="DIWTWEA"/>
<dbReference type="PANTHER" id="PTHR33331:SF13">
    <property type="entry name" value="COILED-COIL DOMAIN CONTAINING 162"/>
    <property type="match status" value="1"/>
</dbReference>
<gene>
    <name evidence="1" type="ORF">CAPTEDRAFT_135511</name>
</gene>
<evidence type="ECO:0000313" key="3">
    <source>
        <dbReference type="Proteomes" id="UP000014760"/>
    </source>
</evidence>
<organism evidence="1">
    <name type="scientific">Capitella teleta</name>
    <name type="common">Polychaete worm</name>
    <dbReference type="NCBI Taxonomy" id="283909"/>
    <lineage>
        <taxon>Eukaryota</taxon>
        <taxon>Metazoa</taxon>
        <taxon>Spiralia</taxon>
        <taxon>Lophotrochozoa</taxon>
        <taxon>Annelida</taxon>
        <taxon>Polychaeta</taxon>
        <taxon>Sedentaria</taxon>
        <taxon>Scolecida</taxon>
        <taxon>Capitellidae</taxon>
        <taxon>Capitella</taxon>
    </lineage>
</organism>
<reference evidence="1 3" key="2">
    <citation type="journal article" date="2013" name="Nature">
        <title>Insights into bilaterian evolution from three spiralian genomes.</title>
        <authorList>
            <person name="Simakov O."/>
            <person name="Marletaz F."/>
            <person name="Cho S.J."/>
            <person name="Edsinger-Gonzales E."/>
            <person name="Havlak P."/>
            <person name="Hellsten U."/>
            <person name="Kuo D.H."/>
            <person name="Larsson T."/>
            <person name="Lv J."/>
            <person name="Arendt D."/>
            <person name="Savage R."/>
            <person name="Osoegawa K."/>
            <person name="de Jong P."/>
            <person name="Grimwood J."/>
            <person name="Chapman J.A."/>
            <person name="Shapiro H."/>
            <person name="Aerts A."/>
            <person name="Otillar R.P."/>
            <person name="Terry A.Y."/>
            <person name="Boore J.L."/>
            <person name="Grigoriev I.V."/>
            <person name="Lindberg D.R."/>
            <person name="Seaver E.C."/>
            <person name="Weisblat D.A."/>
            <person name="Putnam N.H."/>
            <person name="Rokhsar D.S."/>
        </authorList>
    </citation>
    <scope>NUCLEOTIDE SEQUENCE</scope>
    <source>
        <strain evidence="1 3">I ESC-2004</strain>
    </source>
</reference>
<dbReference type="EMBL" id="KB312171">
    <property type="protein sequence ID" value="ELT87774.1"/>
    <property type="molecule type" value="Genomic_DNA"/>
</dbReference>
<dbReference type="InterPro" id="IPR040401">
    <property type="entry name" value="CCDC162"/>
</dbReference>
<keyword evidence="3" id="KW-1185">Reference proteome</keyword>
<dbReference type="EnsemblMetazoa" id="CapteT135511">
    <property type="protein sequence ID" value="CapteP135511"/>
    <property type="gene ID" value="CapteG135511"/>
</dbReference>
<dbReference type="PANTHER" id="PTHR33331">
    <property type="entry name" value="COILED-COIL DOMAIN-CONTAINING PROTEIN 162"/>
    <property type="match status" value="1"/>
</dbReference>
<dbReference type="Proteomes" id="UP000014760">
    <property type="component" value="Unassembled WGS sequence"/>
</dbReference>
<protein>
    <submittedName>
        <fullName evidence="1 2">Uncharacterized protein</fullName>
    </submittedName>
</protein>
<accession>R7T9U4</accession>
<evidence type="ECO:0000313" key="1">
    <source>
        <dbReference type="EMBL" id="ELT87774.1"/>
    </source>
</evidence>
<dbReference type="HOGENOM" id="CLU_042880_0_0_1"/>
<sequence length="477" mass="55889">EFMEYSEIENHDDFYSVEEGRVHVQDQRGYYIMYDTAIQDLKSLEEDLLLVTSHYIEKDRELRTIPSSRLSNSRQKHKEVDRFAVLLDMWSHETAYLECKKELLDCYMEAYHHVTDRDERRGLAQVITNLLYQRPRFDFQANYFVRCYRLECMCLRAKTQLTKELLDRQISEQREYVAKATSSGAQYGLPLKVINKHPISVNMSRSALKNIYMLEFHPSLAFISRISQALKQAYWELYHQYQPNSVTESIIMEKKMLDCALSDWEKMLRPGSQFAHQTQREVFSENFIEDPQFMTNVLEKLLRDQEKQTARFPQKEKQEAQMQLIGKALEMVTARYRLINACSETEILSKVYQRQAASMGYDECHMFLRFVQFEFANHKESAGNPPPVFITAVQEDDSMLDRYTPNCLYLAVHELDESHVGRLIFNDEGIHAMLKGSGVESLQVVLMTQVLHKNALVAAVQQAHLCEPVKEVDFTKM</sequence>
<reference evidence="3" key="1">
    <citation type="submission" date="2012-12" db="EMBL/GenBank/DDBJ databases">
        <authorList>
            <person name="Hellsten U."/>
            <person name="Grimwood J."/>
            <person name="Chapman J.A."/>
            <person name="Shapiro H."/>
            <person name="Aerts A."/>
            <person name="Otillar R.P."/>
            <person name="Terry A.Y."/>
            <person name="Boore J.L."/>
            <person name="Simakov O."/>
            <person name="Marletaz F."/>
            <person name="Cho S.-J."/>
            <person name="Edsinger-Gonzales E."/>
            <person name="Havlak P."/>
            <person name="Kuo D.-H."/>
            <person name="Larsson T."/>
            <person name="Lv J."/>
            <person name="Arendt D."/>
            <person name="Savage R."/>
            <person name="Osoegawa K."/>
            <person name="de Jong P."/>
            <person name="Lindberg D.R."/>
            <person name="Seaver E.C."/>
            <person name="Weisblat D.A."/>
            <person name="Putnam N.H."/>
            <person name="Grigoriev I.V."/>
            <person name="Rokhsar D.S."/>
        </authorList>
    </citation>
    <scope>NUCLEOTIDE SEQUENCE</scope>
    <source>
        <strain evidence="3">I ESC-2004</strain>
    </source>
</reference>
<dbReference type="AlphaFoldDB" id="R7T9U4"/>
<name>R7T9U4_CAPTE</name>
<dbReference type="OrthoDB" id="76966at2759"/>
<dbReference type="STRING" id="283909.R7T9U4"/>
<reference evidence="2" key="3">
    <citation type="submission" date="2015-06" db="UniProtKB">
        <authorList>
            <consortium name="EnsemblMetazoa"/>
        </authorList>
    </citation>
    <scope>IDENTIFICATION</scope>
</reference>
<dbReference type="EMBL" id="AMQN01003590">
    <property type="status" value="NOT_ANNOTATED_CDS"/>
    <property type="molecule type" value="Genomic_DNA"/>
</dbReference>
<proteinExistence type="predicted"/>